<dbReference type="Gene3D" id="1.20.5.110">
    <property type="match status" value="1"/>
</dbReference>
<evidence type="ECO:0000256" key="1">
    <source>
        <dbReference type="ARBA" id="ARBA00004374"/>
    </source>
</evidence>
<dbReference type="PANTHER" id="PTHR10465">
    <property type="entry name" value="TRANSMEMBRANE GTPASE FZO1"/>
    <property type="match status" value="1"/>
</dbReference>
<comment type="caution">
    <text evidence="12">The sequence shown here is derived from an EMBL/GenBank/DDBJ whole genome shotgun (WGS) entry which is preliminary data.</text>
</comment>
<dbReference type="Gene3D" id="3.40.50.300">
    <property type="entry name" value="P-loop containing nucleotide triphosphate hydrolases"/>
    <property type="match status" value="1"/>
</dbReference>
<dbReference type="CDD" id="cd09912">
    <property type="entry name" value="DLP_2"/>
    <property type="match status" value="1"/>
</dbReference>
<dbReference type="GO" id="GO:0008053">
    <property type="term" value="P:mitochondrial fusion"/>
    <property type="evidence" value="ECO:0007669"/>
    <property type="project" value="InterPro"/>
</dbReference>
<evidence type="ECO:0000256" key="2">
    <source>
        <dbReference type="ARBA" id="ARBA00022692"/>
    </source>
</evidence>
<organism evidence="12 13">
    <name type="scientific">Plutella xylostella</name>
    <name type="common">Diamondback moth</name>
    <name type="synonym">Plutella maculipennis</name>
    <dbReference type="NCBI Taxonomy" id="51655"/>
    <lineage>
        <taxon>Eukaryota</taxon>
        <taxon>Metazoa</taxon>
        <taxon>Ecdysozoa</taxon>
        <taxon>Arthropoda</taxon>
        <taxon>Hexapoda</taxon>
        <taxon>Insecta</taxon>
        <taxon>Pterygota</taxon>
        <taxon>Neoptera</taxon>
        <taxon>Endopterygota</taxon>
        <taxon>Lepidoptera</taxon>
        <taxon>Glossata</taxon>
        <taxon>Ditrysia</taxon>
        <taxon>Yponomeutoidea</taxon>
        <taxon>Plutellidae</taxon>
        <taxon>Plutella</taxon>
    </lineage>
</organism>
<dbReference type="EMBL" id="CAJHNJ030000004">
    <property type="protein sequence ID" value="CAG9095588.1"/>
    <property type="molecule type" value="Genomic_DNA"/>
</dbReference>
<dbReference type="InterPro" id="IPR045063">
    <property type="entry name" value="Dynamin_N"/>
</dbReference>
<protein>
    <submittedName>
        <fullName evidence="12">(diamondback moth) hypothetical protein</fullName>
    </submittedName>
</protein>
<evidence type="ECO:0000256" key="6">
    <source>
        <dbReference type="ARBA" id="ARBA00022989"/>
    </source>
</evidence>
<evidence type="ECO:0000256" key="3">
    <source>
        <dbReference type="ARBA" id="ARBA00022741"/>
    </source>
</evidence>
<dbReference type="GO" id="GO:0005525">
    <property type="term" value="F:GTP binding"/>
    <property type="evidence" value="ECO:0007669"/>
    <property type="project" value="UniProtKB-KW"/>
</dbReference>
<proteinExistence type="predicted"/>
<dbReference type="PANTHER" id="PTHR10465:SF3">
    <property type="entry name" value="TRANSMEMBRANE GTPASE MARF-RELATED"/>
    <property type="match status" value="1"/>
</dbReference>
<keyword evidence="13" id="KW-1185">Reference proteome</keyword>
<evidence type="ECO:0000256" key="7">
    <source>
        <dbReference type="ARBA" id="ARBA00023054"/>
    </source>
</evidence>
<comment type="subcellular location">
    <subcellularLocation>
        <location evidence="1">Mitochondrion outer membrane</location>
        <topology evidence="1">Multi-pass membrane protein</topology>
    </subcellularLocation>
</comment>
<name>A0A8S4DDZ7_PLUXY</name>
<gene>
    <name evidence="12" type="ORF">PLXY2_LOCUS1633</name>
</gene>
<dbReference type="GO" id="GO:0051646">
    <property type="term" value="P:mitochondrion localization"/>
    <property type="evidence" value="ECO:0007669"/>
    <property type="project" value="TreeGrafter"/>
</dbReference>
<keyword evidence="5" id="KW-0378">Hydrolase</keyword>
<keyword evidence="7" id="KW-0175">Coiled coil</keyword>
<dbReference type="InterPro" id="IPR027094">
    <property type="entry name" value="Mitofusin_fam"/>
</dbReference>
<dbReference type="InterPro" id="IPR006884">
    <property type="entry name" value="Fzo/mitofusin_HR2"/>
</dbReference>
<dbReference type="InterPro" id="IPR027417">
    <property type="entry name" value="P-loop_NTPase"/>
</dbReference>
<keyword evidence="4" id="KW-1000">Mitochondrion outer membrane</keyword>
<dbReference type="GO" id="GO:0005741">
    <property type="term" value="C:mitochondrial outer membrane"/>
    <property type="evidence" value="ECO:0007669"/>
    <property type="project" value="UniProtKB-SubCell"/>
</dbReference>
<dbReference type="Pfam" id="PF04799">
    <property type="entry name" value="Fzo_mitofusin"/>
    <property type="match status" value="1"/>
</dbReference>
<keyword evidence="8" id="KW-0496">Mitochondrion</keyword>
<evidence type="ECO:0000256" key="10">
    <source>
        <dbReference type="ARBA" id="ARBA00023136"/>
    </source>
</evidence>
<evidence type="ECO:0000256" key="4">
    <source>
        <dbReference type="ARBA" id="ARBA00022787"/>
    </source>
</evidence>
<evidence type="ECO:0000256" key="8">
    <source>
        <dbReference type="ARBA" id="ARBA00023128"/>
    </source>
</evidence>
<keyword evidence="6" id="KW-1133">Transmembrane helix</keyword>
<evidence type="ECO:0000313" key="12">
    <source>
        <dbReference type="EMBL" id="CAG9095588.1"/>
    </source>
</evidence>
<dbReference type="Proteomes" id="UP000653454">
    <property type="component" value="Unassembled WGS sequence"/>
</dbReference>
<keyword evidence="10" id="KW-0472">Membrane</keyword>
<evidence type="ECO:0000256" key="5">
    <source>
        <dbReference type="ARBA" id="ARBA00022801"/>
    </source>
</evidence>
<dbReference type="FunFam" id="3.40.50.300:FF:002843">
    <property type="entry name" value="Mitofusin 2"/>
    <property type="match status" value="1"/>
</dbReference>
<feature type="domain" description="Dynamin-type G" evidence="11">
    <location>
        <begin position="100"/>
        <end position="382"/>
    </location>
</feature>
<evidence type="ECO:0000259" key="11">
    <source>
        <dbReference type="PROSITE" id="PS51718"/>
    </source>
</evidence>
<sequence>MAAYVNRTISMMAGDGPHNVATLNNGNVRVNMTNVDSPLQIFVRAKKKINDIFVEIDDYVKDAVTFMHAVSGEPGIATAQDVTNVEGFVDKVQAIREVLKRDHMKVAFFGRTSNGKSTVINAMLHDKILPSGIGHTTNCFLQVEGSDTDEAFLRTEGSTEKQNVQSGIGHTINCFLQVEGSDTDEAFLRTEGSTEKQNVQSVGQLGHALCDSRLQECSLVHVYWPRELCALLRDDVVLVDSPGVDVTPNLDDWIDQYCLDADVFVLVANSESTLMLTEKNFFHKVSTKISQPNIFILNNRWDASASEPEYLDQVRTQHADRCVDFLARELRVCSAKEAEERIFFISAKEALMTRLREREKPVSSPILADGHQIRYFEFLDFERKFEECISQSAVRTKFAQHSRRGKSIAADVCAVLDHIYTNATELKAAKVEQQRVLHEQLSAIEEQLTSSTRQMKDKINRMVESVEHKVHTPLLCRQQGSLLTSSTRQMKDKISRMVESVEHKVHTPLLCRQQGSLLTSSTRQMKDKINRMVESVEHKVHTPLLCRQQGSLLTSSTRQMKDKINRMVESVEHKVHTPLLCRQQGSLLTSSTRQMKDKISRMVESVEHKVSLTLSQEIRRLSALVDEYDQPFRSDRAALDAYKRALHRHVESGLGSRLKKRLSSDIGHEMDEAQKEMAERMYSILPSGKRAAAANYIIPHQQPFEVLYRLNCDNLCADFQEDLSFRFSYGITALIQRFQGKHGARLALKNPPNYTPIPATISAAPPALATPRSAGPLSAEEWGLVSKFALGAVTSQGTMGGLLLSGLLLKTVGWRIVAVTGVLYGALYLYERLTWTGAAQERLFKRQYVAHAGKKLRLIVDLTSANCSHQVQQELSTMFARLCRLINEATTEMDDELMDVKEAIKLLEDASTSAKKLRNKASYLSHELELFDDAFLKNN</sequence>
<reference evidence="12" key="1">
    <citation type="submission" date="2020-11" db="EMBL/GenBank/DDBJ databases">
        <authorList>
            <person name="Whiteford S."/>
        </authorList>
    </citation>
    <scope>NUCLEOTIDE SEQUENCE</scope>
</reference>
<keyword evidence="3" id="KW-0547">Nucleotide-binding</keyword>
<keyword evidence="9" id="KW-0342">GTP-binding</keyword>
<dbReference type="PROSITE" id="PS51718">
    <property type="entry name" value="G_DYNAMIN_2"/>
    <property type="match status" value="1"/>
</dbReference>
<evidence type="ECO:0000256" key="9">
    <source>
        <dbReference type="ARBA" id="ARBA00023134"/>
    </source>
</evidence>
<dbReference type="Pfam" id="PF00350">
    <property type="entry name" value="Dynamin_N"/>
    <property type="match status" value="1"/>
</dbReference>
<dbReference type="GO" id="GO:0003924">
    <property type="term" value="F:GTPase activity"/>
    <property type="evidence" value="ECO:0007669"/>
    <property type="project" value="InterPro"/>
</dbReference>
<keyword evidence="2" id="KW-0812">Transmembrane</keyword>
<dbReference type="InterPro" id="IPR030381">
    <property type="entry name" value="G_DYNAMIN_dom"/>
</dbReference>
<dbReference type="SUPFAM" id="SSF111479">
    <property type="entry name" value="Fzo-like conserved region"/>
    <property type="match status" value="1"/>
</dbReference>
<evidence type="ECO:0000313" key="13">
    <source>
        <dbReference type="Proteomes" id="UP000653454"/>
    </source>
</evidence>
<dbReference type="AlphaFoldDB" id="A0A8S4DDZ7"/>
<dbReference type="SUPFAM" id="SSF52540">
    <property type="entry name" value="P-loop containing nucleoside triphosphate hydrolases"/>
    <property type="match status" value="1"/>
</dbReference>
<accession>A0A8S4DDZ7</accession>